<sequence length="59" mass="6707">MNPTPASTAAHLDRPSETAMRNLLQRTPWATEAQRGAYALDRDISEHRKSHSLFEDLMN</sequence>
<dbReference type="RefSeq" id="WP_367876006.1">
    <property type="nucleotide sequence ID" value="NZ_JBFNXX010000001.1"/>
</dbReference>
<evidence type="ECO:0000256" key="1">
    <source>
        <dbReference type="SAM" id="MobiDB-lite"/>
    </source>
</evidence>
<accession>A0ABV3RID0</accession>
<name>A0ABV3RID0_9RHOB</name>
<evidence type="ECO:0000313" key="2">
    <source>
        <dbReference type="EMBL" id="MEW9918303.1"/>
    </source>
</evidence>
<organism evidence="2 3">
    <name type="scientific">Sulfitobacter sediminis</name>
    <dbReference type="NCBI Taxonomy" id="3234186"/>
    <lineage>
        <taxon>Bacteria</taxon>
        <taxon>Pseudomonadati</taxon>
        <taxon>Pseudomonadota</taxon>
        <taxon>Alphaproteobacteria</taxon>
        <taxon>Rhodobacterales</taxon>
        <taxon>Roseobacteraceae</taxon>
        <taxon>Sulfitobacter</taxon>
    </lineage>
</organism>
<gene>
    <name evidence="2" type="ORF">AB2B41_01700</name>
</gene>
<dbReference type="EMBL" id="JBFNXX010000001">
    <property type="protein sequence ID" value="MEW9918303.1"/>
    <property type="molecule type" value="Genomic_DNA"/>
</dbReference>
<proteinExistence type="predicted"/>
<reference evidence="2 3" key="1">
    <citation type="submission" date="2024-07" db="EMBL/GenBank/DDBJ databases">
        <title>Marimonas sp.nov., isolated from tidal-flat sediment.</title>
        <authorList>
            <person name="Jayan J.N."/>
            <person name="Lee S.S."/>
        </authorList>
    </citation>
    <scope>NUCLEOTIDE SEQUENCE [LARGE SCALE GENOMIC DNA]</scope>
    <source>
        <strain evidence="2 3">MJW-29</strain>
    </source>
</reference>
<evidence type="ECO:0000313" key="3">
    <source>
        <dbReference type="Proteomes" id="UP001556098"/>
    </source>
</evidence>
<comment type="caution">
    <text evidence="2">The sequence shown here is derived from an EMBL/GenBank/DDBJ whole genome shotgun (WGS) entry which is preliminary data.</text>
</comment>
<dbReference type="Proteomes" id="UP001556098">
    <property type="component" value="Unassembled WGS sequence"/>
</dbReference>
<protein>
    <submittedName>
        <fullName evidence="2">Uncharacterized protein</fullName>
    </submittedName>
</protein>
<keyword evidence="3" id="KW-1185">Reference proteome</keyword>
<feature type="region of interest" description="Disordered" evidence="1">
    <location>
        <begin position="1"/>
        <end position="20"/>
    </location>
</feature>